<keyword evidence="2" id="KW-1133">Transmembrane helix</keyword>
<dbReference type="EMBL" id="PHUF01000002">
    <property type="protein sequence ID" value="PKB25254.1"/>
    <property type="molecule type" value="Genomic_DNA"/>
</dbReference>
<organism evidence="3 4">
    <name type="scientific">Novosphingobium kunmingense</name>
    <dbReference type="NCBI Taxonomy" id="1211806"/>
    <lineage>
        <taxon>Bacteria</taxon>
        <taxon>Pseudomonadati</taxon>
        <taxon>Pseudomonadota</taxon>
        <taxon>Alphaproteobacteria</taxon>
        <taxon>Sphingomonadales</taxon>
        <taxon>Sphingomonadaceae</taxon>
        <taxon>Novosphingobium</taxon>
    </lineage>
</organism>
<accession>A0A2N0I243</accession>
<comment type="caution">
    <text evidence="3">The sequence shown here is derived from an EMBL/GenBank/DDBJ whole genome shotgun (WGS) entry which is preliminary data.</text>
</comment>
<keyword evidence="4" id="KW-1185">Reference proteome</keyword>
<name>A0A2N0I243_9SPHN</name>
<proteinExistence type="predicted"/>
<evidence type="ECO:0000313" key="4">
    <source>
        <dbReference type="Proteomes" id="UP000232587"/>
    </source>
</evidence>
<sequence>MTEIDARRERIRQKVAASQERLKRDGDTAPAAQRMPNLPDAYPPENYRTLASEYPLLTVGLGLGLGLLAGALLPKRKPGLLGKRAIALATAATELALALGKQARDEVIEAERDAPTRLIDAAEPARRQATRLVRSARNHAVDVASGALREGARLVAQVRSRN</sequence>
<dbReference type="AlphaFoldDB" id="A0A2N0I243"/>
<reference evidence="3 4" key="1">
    <citation type="submission" date="2017-11" db="EMBL/GenBank/DDBJ databases">
        <title>Genomic Encyclopedia of Type Strains, Phase III (KMG-III): the genomes of soil and plant-associated and newly described type strains.</title>
        <authorList>
            <person name="Whitman W."/>
        </authorList>
    </citation>
    <scope>NUCLEOTIDE SEQUENCE [LARGE SCALE GENOMIC DNA]</scope>
    <source>
        <strain evidence="3 4">CGMCC 1.12274</strain>
    </source>
</reference>
<dbReference type="OrthoDB" id="10007971at2"/>
<keyword evidence="2" id="KW-0812">Transmembrane</keyword>
<evidence type="ECO:0000256" key="2">
    <source>
        <dbReference type="SAM" id="Phobius"/>
    </source>
</evidence>
<evidence type="ECO:0000313" key="3">
    <source>
        <dbReference type="EMBL" id="PKB25254.1"/>
    </source>
</evidence>
<dbReference type="RefSeq" id="WP_100865709.1">
    <property type="nucleotide sequence ID" value="NZ_PHUF01000002.1"/>
</dbReference>
<protein>
    <submittedName>
        <fullName evidence="3">Uncharacterized protein</fullName>
    </submittedName>
</protein>
<gene>
    <name evidence="3" type="ORF">B0I00_0447</name>
</gene>
<evidence type="ECO:0000256" key="1">
    <source>
        <dbReference type="SAM" id="MobiDB-lite"/>
    </source>
</evidence>
<keyword evidence="2" id="KW-0472">Membrane</keyword>
<feature type="transmembrane region" description="Helical" evidence="2">
    <location>
        <begin position="54"/>
        <end position="74"/>
    </location>
</feature>
<feature type="region of interest" description="Disordered" evidence="1">
    <location>
        <begin position="1"/>
        <end position="43"/>
    </location>
</feature>
<dbReference type="Proteomes" id="UP000232587">
    <property type="component" value="Unassembled WGS sequence"/>
</dbReference>